<dbReference type="GO" id="GO:0090313">
    <property type="term" value="P:regulation of protein targeting to membrane"/>
    <property type="evidence" value="ECO:0007669"/>
    <property type="project" value="TreeGrafter"/>
</dbReference>
<organism evidence="3 4">
    <name type="scientific">Brenneria corticis</name>
    <dbReference type="NCBI Taxonomy" id="2173106"/>
    <lineage>
        <taxon>Bacteria</taxon>
        <taxon>Pseudomonadati</taxon>
        <taxon>Pseudomonadota</taxon>
        <taxon>Gammaproteobacteria</taxon>
        <taxon>Enterobacterales</taxon>
        <taxon>Pectobacteriaceae</taxon>
        <taxon>Brenneria</taxon>
    </lineage>
</organism>
<gene>
    <name evidence="3" type="ORF">DDT56_23725</name>
</gene>
<protein>
    <submittedName>
        <fullName evidence="3">Outer membrane assembly protein AsmA</fullName>
    </submittedName>
</protein>
<accession>A0A2U1TJD3</accession>
<keyword evidence="4" id="KW-1185">Reference proteome</keyword>
<evidence type="ECO:0000259" key="2">
    <source>
        <dbReference type="Pfam" id="PF05170"/>
    </source>
</evidence>
<comment type="caution">
    <text evidence="3">The sequence shown here is derived from an EMBL/GenBank/DDBJ whole genome shotgun (WGS) entry which is preliminary data.</text>
</comment>
<evidence type="ECO:0000313" key="3">
    <source>
        <dbReference type="EMBL" id="PWC09521.1"/>
    </source>
</evidence>
<dbReference type="Proteomes" id="UP000296159">
    <property type="component" value="Unassembled WGS sequence"/>
</dbReference>
<dbReference type="AlphaFoldDB" id="A0A2U1TJD3"/>
<sequence length="611" mass="66811">MRRFLTTLAILLVVLVAGMTALVVLVNPNDFRAYMVRQVEDRSGYQLRLDGELRWHVWPQLSILSGGMSLSAPGATAPLVSAENMRLDVKLWPLLSHKLAVKQVMLKGAVIRLTPESEAKSTGNAPIAPPGSPAPAETQGWKLDIDKLRVADSLLVLQRNDNEQINVRDINLLMEQDGNRQVSIELSSRVNRDQRDIAVSLSADLDMLHFPQQVNANIEKLDYQIQGADIPAGGITGSGSLQASYQRQPEKITVSQLALSANESQLTGSGSAALGDIPDYVLDLKSDKLDLDALLGIKLGAETRGSSSAQVKAGKPVISAENAVKPGEGALQGFTARLSLQAESLIYRGLNVNQFTVQATNQQGLLNIATLSGKLGDGHFSLPGKMDITASPAITIQPELNNIDIAPLTAAFALPESLSGKLSMRGEFGGDAFTLPALTQQWRGNAALQARNLRFHGLNIQQMVQMAVVRSSNSVRGQERYERYTEVRQLAANIQLNAGKLKINELSGSSEFLALTGAGQIDLLARTCDTNLNVRVTDGWQGDEQLIEVLRDTAIPLRLYGSWDKLNYQLQVDQLLRKRLQNEMKKRLNQWAEKNQQSQKGKDLKQLLDRL</sequence>
<feature type="region of interest" description="Disordered" evidence="1">
    <location>
        <begin position="117"/>
        <end position="138"/>
    </location>
</feature>
<proteinExistence type="predicted"/>
<dbReference type="PANTHER" id="PTHR30441">
    <property type="entry name" value="DUF748 DOMAIN-CONTAINING PROTEIN"/>
    <property type="match status" value="1"/>
</dbReference>
<dbReference type="EMBL" id="QDKH01000050">
    <property type="protein sequence ID" value="PWC09521.1"/>
    <property type="molecule type" value="Genomic_DNA"/>
</dbReference>
<evidence type="ECO:0000256" key="1">
    <source>
        <dbReference type="SAM" id="MobiDB-lite"/>
    </source>
</evidence>
<dbReference type="InterPro" id="IPR007844">
    <property type="entry name" value="AsmA"/>
</dbReference>
<evidence type="ECO:0000313" key="4">
    <source>
        <dbReference type="Proteomes" id="UP000296159"/>
    </source>
</evidence>
<dbReference type="Pfam" id="PF05170">
    <property type="entry name" value="AsmA"/>
    <property type="match status" value="1"/>
</dbReference>
<reference evidence="3 4" key="1">
    <citation type="submission" date="2018-04" db="EMBL/GenBank/DDBJ databases">
        <title>Brenneria corticis sp.nov.</title>
        <authorList>
            <person name="Li Y."/>
        </authorList>
    </citation>
    <scope>NUCLEOTIDE SEQUENCE [LARGE SCALE GENOMIC DNA]</scope>
    <source>
        <strain evidence="3 4">CFCC 11842</strain>
    </source>
</reference>
<name>A0A2U1TJD3_9GAMM</name>
<dbReference type="NCBIfam" id="NF008091">
    <property type="entry name" value="PRK10833.1"/>
    <property type="match status" value="1"/>
</dbReference>
<dbReference type="InterPro" id="IPR052894">
    <property type="entry name" value="AsmA-related"/>
</dbReference>
<dbReference type="PANTHER" id="PTHR30441:SF4">
    <property type="entry name" value="PROTEIN ASMA"/>
    <property type="match status" value="1"/>
</dbReference>
<dbReference type="RefSeq" id="WP_136168799.1">
    <property type="nucleotide sequence ID" value="NZ_KZ819112.1"/>
</dbReference>
<dbReference type="GO" id="GO:0005886">
    <property type="term" value="C:plasma membrane"/>
    <property type="evidence" value="ECO:0007669"/>
    <property type="project" value="TreeGrafter"/>
</dbReference>
<feature type="domain" description="AsmA" evidence="2">
    <location>
        <begin position="6"/>
        <end position="268"/>
    </location>
</feature>